<feature type="coiled-coil region" evidence="5">
    <location>
        <begin position="192"/>
        <end position="255"/>
    </location>
</feature>
<keyword evidence="3" id="KW-0472">Membrane</keyword>
<evidence type="ECO:0000313" key="7">
    <source>
        <dbReference type="Proteomes" id="UP000095280"/>
    </source>
</evidence>
<evidence type="ECO:0000256" key="5">
    <source>
        <dbReference type="SAM" id="Coils"/>
    </source>
</evidence>
<dbReference type="GO" id="GO:0031410">
    <property type="term" value="C:cytoplasmic vesicle"/>
    <property type="evidence" value="ECO:0007669"/>
    <property type="project" value="TreeGrafter"/>
</dbReference>
<evidence type="ECO:0000256" key="2">
    <source>
        <dbReference type="ARBA" id="ARBA00007161"/>
    </source>
</evidence>
<dbReference type="GO" id="GO:0016600">
    <property type="term" value="C:flotillin complex"/>
    <property type="evidence" value="ECO:0007669"/>
    <property type="project" value="TreeGrafter"/>
</dbReference>
<dbReference type="AlphaFoldDB" id="A0A1I8I007"/>
<comment type="similarity">
    <text evidence="2 4">Belongs to the band 7/mec-2 family. Flotillin subfamily.</text>
</comment>
<evidence type="ECO:0000313" key="8">
    <source>
        <dbReference type="WBParaSite" id="maker-uti_cns_0009014-snap-gene-0.6-mRNA-1"/>
    </source>
</evidence>
<proteinExistence type="inferred from homology"/>
<dbReference type="CDD" id="cd03399">
    <property type="entry name" value="SPFH_flotillin"/>
    <property type="match status" value="1"/>
</dbReference>
<dbReference type="InterPro" id="IPR027705">
    <property type="entry name" value="Flotillin_fam"/>
</dbReference>
<organism evidence="7 8">
    <name type="scientific">Macrostomum lignano</name>
    <dbReference type="NCBI Taxonomy" id="282301"/>
    <lineage>
        <taxon>Eukaryota</taxon>
        <taxon>Metazoa</taxon>
        <taxon>Spiralia</taxon>
        <taxon>Lophotrochozoa</taxon>
        <taxon>Platyhelminthes</taxon>
        <taxon>Rhabditophora</taxon>
        <taxon>Macrostomorpha</taxon>
        <taxon>Macrostomida</taxon>
        <taxon>Macrostomidae</taxon>
        <taxon>Macrostomum</taxon>
    </lineage>
</organism>
<evidence type="ECO:0000256" key="4">
    <source>
        <dbReference type="RuleBase" id="RU366054"/>
    </source>
</evidence>
<dbReference type="WBParaSite" id="maker-uti_cns_0009014-snap-gene-0.6-mRNA-1">
    <property type="protein sequence ID" value="maker-uti_cns_0009014-snap-gene-0.6-mRNA-1"/>
    <property type="gene ID" value="maker-uti_cns_0009014-snap-gene-0.6"/>
</dbReference>
<keyword evidence="5" id="KW-0175">Coiled coil</keyword>
<comment type="subcellular location">
    <subcellularLocation>
        <location evidence="1">Membrane</location>
    </subcellularLocation>
</comment>
<dbReference type="SMART" id="SM00244">
    <property type="entry name" value="PHB"/>
    <property type="match status" value="1"/>
</dbReference>
<evidence type="ECO:0000256" key="1">
    <source>
        <dbReference type="ARBA" id="ARBA00004370"/>
    </source>
</evidence>
<dbReference type="PANTHER" id="PTHR13806:SF46">
    <property type="entry name" value="FLOTILLIN-1-RELATED"/>
    <property type="match status" value="1"/>
</dbReference>
<evidence type="ECO:0000256" key="3">
    <source>
        <dbReference type="ARBA" id="ARBA00023136"/>
    </source>
</evidence>
<dbReference type="SUPFAM" id="SSF117892">
    <property type="entry name" value="Band 7/SPFH domain"/>
    <property type="match status" value="1"/>
</dbReference>
<dbReference type="InterPro" id="IPR031905">
    <property type="entry name" value="Flotillin_C"/>
</dbReference>
<dbReference type="InterPro" id="IPR036013">
    <property type="entry name" value="Band_7/SPFH_dom_sf"/>
</dbReference>
<dbReference type="Pfam" id="PF15975">
    <property type="entry name" value="Flot"/>
    <property type="match status" value="1"/>
</dbReference>
<dbReference type="Gene3D" id="3.30.479.30">
    <property type="entry name" value="Band 7 domain"/>
    <property type="match status" value="1"/>
</dbReference>
<name>A0A1I8I007_9PLAT</name>
<keyword evidence="7" id="KW-1185">Reference proteome</keyword>
<dbReference type="GO" id="GO:0045661">
    <property type="term" value="P:regulation of myoblast differentiation"/>
    <property type="evidence" value="ECO:0007669"/>
    <property type="project" value="TreeGrafter"/>
</dbReference>
<dbReference type="Pfam" id="PF01145">
    <property type="entry name" value="Band_7"/>
    <property type="match status" value="1"/>
</dbReference>
<sequence length="399" mass="43443">MGNIHTVGPNEALVISGGCCGDQSVRTVIGGWGWAWWWVTEVQTLTLEVMTLTPVCENVETSEGVPVTVTGVAQIKVMTDSELLQTACQQFLGKSRREIENSILQTMEGHLRAILGTLSVESIYKDRDRFADLVREMAAPDVGRMGIEILSFTIKDVYDKVEYLNSLGRTQVANVKRDADIGVAQAERDAGIKEAESERARLDVNKAKAESELAYSLQGAKERQKIRAEEIEIEVREKRKLIEIEEKEIVRNEKELDGSIRRPAEAEAFKVQTVAEGERFRRVKVAQAEAEAIRARGAAEAASIGAVGRAQAEEMRLKAAAYRAYGDAAILEMSLEALPRVAAEVAAPLSKIDEIVVLGDDRTTSEVSRLLSNLPPAVQALTGVDVSGAVGKLAGLQTA</sequence>
<accession>A0A1I8I007</accession>
<dbReference type="InterPro" id="IPR001107">
    <property type="entry name" value="Band_7"/>
</dbReference>
<dbReference type="GO" id="GO:0072659">
    <property type="term" value="P:protein localization to plasma membrane"/>
    <property type="evidence" value="ECO:0007669"/>
    <property type="project" value="TreeGrafter"/>
</dbReference>
<dbReference type="Proteomes" id="UP000095280">
    <property type="component" value="Unplaced"/>
</dbReference>
<evidence type="ECO:0000259" key="6">
    <source>
        <dbReference type="SMART" id="SM00244"/>
    </source>
</evidence>
<protein>
    <submittedName>
        <fullName evidence="8">PHB domain-containing protein</fullName>
    </submittedName>
</protein>
<feature type="domain" description="Band 7" evidence="6">
    <location>
        <begin position="87"/>
        <end position="268"/>
    </location>
</feature>
<dbReference type="GO" id="GO:0002020">
    <property type="term" value="F:protease binding"/>
    <property type="evidence" value="ECO:0007669"/>
    <property type="project" value="TreeGrafter"/>
</dbReference>
<dbReference type="PANTHER" id="PTHR13806">
    <property type="entry name" value="FLOTILLIN-RELATED"/>
    <property type="match status" value="1"/>
</dbReference>
<reference evidence="8" key="1">
    <citation type="submission" date="2016-11" db="UniProtKB">
        <authorList>
            <consortium name="WormBaseParasite"/>
        </authorList>
    </citation>
    <scope>IDENTIFICATION</scope>
</reference>